<organism evidence="2 3">
    <name type="scientific">Entomortierella chlamydospora</name>
    <dbReference type="NCBI Taxonomy" id="101097"/>
    <lineage>
        <taxon>Eukaryota</taxon>
        <taxon>Fungi</taxon>
        <taxon>Fungi incertae sedis</taxon>
        <taxon>Mucoromycota</taxon>
        <taxon>Mortierellomycotina</taxon>
        <taxon>Mortierellomycetes</taxon>
        <taxon>Mortierellales</taxon>
        <taxon>Mortierellaceae</taxon>
        <taxon>Entomortierella</taxon>
    </lineage>
</organism>
<dbReference type="SUPFAM" id="SSF48371">
    <property type="entry name" value="ARM repeat"/>
    <property type="match status" value="2"/>
</dbReference>
<keyword evidence="3" id="KW-1185">Reference proteome</keyword>
<feature type="domain" description="NACHT" evidence="1">
    <location>
        <begin position="198"/>
        <end position="321"/>
    </location>
</feature>
<dbReference type="Proteomes" id="UP000703661">
    <property type="component" value="Unassembled WGS sequence"/>
</dbReference>
<dbReference type="Pfam" id="PF13646">
    <property type="entry name" value="HEAT_2"/>
    <property type="match status" value="2"/>
</dbReference>
<dbReference type="InterPro" id="IPR007111">
    <property type="entry name" value="NACHT_NTPase"/>
</dbReference>
<dbReference type="Gene3D" id="3.40.50.300">
    <property type="entry name" value="P-loop containing nucleotide triphosphate hydrolases"/>
    <property type="match status" value="1"/>
</dbReference>
<evidence type="ECO:0000313" key="3">
    <source>
        <dbReference type="Proteomes" id="UP000703661"/>
    </source>
</evidence>
<dbReference type="SUPFAM" id="SSF52540">
    <property type="entry name" value="P-loop containing nucleoside triphosphate hydrolases"/>
    <property type="match status" value="1"/>
</dbReference>
<dbReference type="EMBL" id="JAAAID010001085">
    <property type="protein sequence ID" value="KAG0011799.1"/>
    <property type="molecule type" value="Genomic_DNA"/>
</dbReference>
<comment type="caution">
    <text evidence="2">The sequence shown here is derived from an EMBL/GenBank/DDBJ whole genome shotgun (WGS) entry which is preliminary data.</text>
</comment>
<dbReference type="PANTHER" id="PTHR46312">
    <property type="entry name" value="NACHT DOMAIN-CONTAINING PROTEIN"/>
    <property type="match status" value="1"/>
</dbReference>
<dbReference type="PANTHER" id="PTHR46312:SF2">
    <property type="entry name" value="NUCLEOTIDE-BINDING OLIGOMERIZATION DOMAIN-CONTAINING PROTEIN 2-LIKE"/>
    <property type="match status" value="1"/>
</dbReference>
<dbReference type="InterPro" id="IPR016024">
    <property type="entry name" value="ARM-type_fold"/>
</dbReference>
<dbReference type="Pfam" id="PF05729">
    <property type="entry name" value="NACHT"/>
    <property type="match status" value="1"/>
</dbReference>
<name>A0A9P6MT21_9FUNG</name>
<sequence length="990" mass="111122">MEASIHQEQVIGFHLTNTQEQPNEPSLSVTSLKFKALAGWETLVKSAKHIFGMPTSPSQETTSAGPLIPKLIPDNQTTSNVEVAIYHGKTPITSGSSPARLCFNRYQVALQNYYEPYLNIQRISGDTLSLDSCYINLAIVEAPDQRQKDKENLKTQAAIFYRMRSYEEVARTNMEAPIPLKKLFDRRKLRDGREDVPKMILVQGRAGIGKTTLCKMLIHAYQQGFWNDRFDAVLWLPLRQLAKLSARNLEDILRQKYFAHHPELEREELVAALSARRDRVLFVLDGLDEIISNAKRDIGAPLESFLRHLLRQQHVVITSRPYGVDMSILPKLDLELETIGFSTRNIKDYLVNVLDPVAARAVEKFIQQTPLIQDLANIPIQLDIICYCWDSLPPDLSNITMTELYQLMVTRLWRKDGVRLQKWEELGIGQINRLRPYQLDRVMAIEREYLGYLAFKGIQSHQIEFEESVLMDVMEELDQLRQRTNQDDLPLQLIDGLKQTSFFHTVDSDLDAVKDKSQCSWHFLHLAFQEYFAATWLARHLQNSPKAMMTVEETKAFIREHKYNPHYQIVWWMVAGLLQGEALITFFEVLQAAPVDLIGAYHHHLLAACLKEGRGQLGQLDIVIMASLEIQLEKWLEFEMSIYGNRNGRSILGSMSYFPQELLIRNIGQSGASRDYFIRTLGKHASLTQPAMEVLFNILQDEDSRVRETVVAALGNQLILSEPSFQALNGALQNKDVNVRRSAAIALGKQSTLHESAVLALIGALNDGNVNVRRLAVTVLGKQSTLPESALVALIDALHDGNVNFRCSAACTLAIQSTLPKSTLQALDDASKDNDKDVRFIAAGALGIQSILPEPTPLALICGLQDEDGDVRMSAAAELRTQSTLSELPLLALIGALQDENVHIRIQAAMALKKQPTLPELTLQALSNALQDEDDYVRLSVASALKKQLALPESTLLALGRALQDKNVNVRRSVADALGKQSTLPESTLL</sequence>
<proteinExistence type="predicted"/>
<dbReference type="PROSITE" id="PS50837">
    <property type="entry name" value="NACHT"/>
    <property type="match status" value="1"/>
</dbReference>
<dbReference type="InterPro" id="IPR027417">
    <property type="entry name" value="P-loop_NTPase"/>
</dbReference>
<dbReference type="AlphaFoldDB" id="A0A9P6MT21"/>
<accession>A0A9P6MT21</accession>
<dbReference type="Pfam" id="PF23238">
    <property type="entry name" value="DUF7068"/>
    <property type="match status" value="1"/>
</dbReference>
<dbReference type="InterPro" id="IPR011989">
    <property type="entry name" value="ARM-like"/>
</dbReference>
<dbReference type="Gene3D" id="1.25.10.10">
    <property type="entry name" value="Leucine-rich Repeat Variant"/>
    <property type="match status" value="2"/>
</dbReference>
<evidence type="ECO:0000313" key="2">
    <source>
        <dbReference type="EMBL" id="KAG0011799.1"/>
    </source>
</evidence>
<feature type="non-terminal residue" evidence="2">
    <location>
        <position position="990"/>
    </location>
</feature>
<gene>
    <name evidence="2" type="ORF">BGZ80_000415</name>
</gene>
<evidence type="ECO:0000259" key="1">
    <source>
        <dbReference type="PROSITE" id="PS50837"/>
    </source>
</evidence>
<protein>
    <recommendedName>
        <fullName evidence="1">NACHT domain-containing protein</fullName>
    </recommendedName>
</protein>
<reference evidence="2" key="1">
    <citation type="journal article" date="2020" name="Fungal Divers.">
        <title>Resolving the Mortierellaceae phylogeny through synthesis of multi-gene phylogenetics and phylogenomics.</title>
        <authorList>
            <person name="Vandepol N."/>
            <person name="Liber J."/>
            <person name="Desiro A."/>
            <person name="Na H."/>
            <person name="Kennedy M."/>
            <person name="Barry K."/>
            <person name="Grigoriev I.V."/>
            <person name="Miller A.N."/>
            <person name="O'Donnell K."/>
            <person name="Stajich J.E."/>
            <person name="Bonito G."/>
        </authorList>
    </citation>
    <scope>NUCLEOTIDE SEQUENCE</scope>
    <source>
        <strain evidence="2">NRRL 2769</strain>
    </source>
</reference>
<dbReference type="InterPro" id="IPR055496">
    <property type="entry name" value="DUF7068"/>
</dbReference>